<protein>
    <submittedName>
        <fullName evidence="2">Uncharacterized protein</fullName>
    </submittedName>
</protein>
<keyword evidence="3" id="KW-1185">Reference proteome</keyword>
<proteinExistence type="predicted"/>
<gene>
    <name evidence="2" type="ORF">EOD41_08650</name>
</gene>
<sequence>MKKLFALILLAAIFSACKSKKQQTQNAQDCPDKPCTMMFASVPVRYADKNGQPVSVKNFKAVILRTNEDITHTDNHTGSMFTVADDSDRKKLTEAGDNILITATDSASNVTRTDTIKVAGGVCSCHVVRVSGPEEIRFN</sequence>
<feature type="signal peptide" evidence="1">
    <location>
        <begin position="1"/>
        <end position="21"/>
    </location>
</feature>
<keyword evidence="1" id="KW-0732">Signal</keyword>
<comment type="caution">
    <text evidence="2">The sequence shown here is derived from an EMBL/GenBank/DDBJ whole genome shotgun (WGS) entry which is preliminary data.</text>
</comment>
<dbReference type="OrthoDB" id="798998at2"/>
<dbReference type="EMBL" id="SACK01000002">
    <property type="protein sequence ID" value="RVU02010.1"/>
    <property type="molecule type" value="Genomic_DNA"/>
</dbReference>
<dbReference type="RefSeq" id="WP_127704374.1">
    <property type="nucleotide sequence ID" value="NZ_SACK01000002.1"/>
</dbReference>
<dbReference type="AlphaFoldDB" id="A0A3S3TIS1"/>
<dbReference type="PROSITE" id="PS51257">
    <property type="entry name" value="PROKAR_LIPOPROTEIN"/>
    <property type="match status" value="1"/>
</dbReference>
<feature type="chain" id="PRO_5018619794" evidence="1">
    <location>
        <begin position="22"/>
        <end position="139"/>
    </location>
</feature>
<reference evidence="2 3" key="1">
    <citation type="submission" date="2019-01" db="EMBL/GenBank/DDBJ databases">
        <authorList>
            <person name="Chen W.-M."/>
        </authorList>
    </citation>
    <scope>NUCLEOTIDE SEQUENCE [LARGE SCALE GENOMIC DNA]</scope>
    <source>
        <strain evidence="2 3">YBJ-36</strain>
    </source>
</reference>
<evidence type="ECO:0000313" key="2">
    <source>
        <dbReference type="EMBL" id="RVU02010.1"/>
    </source>
</evidence>
<name>A0A3S3TIS1_9SPHI</name>
<dbReference type="Proteomes" id="UP000282759">
    <property type="component" value="Unassembled WGS sequence"/>
</dbReference>
<organism evidence="2 3">
    <name type="scientific">Mucilaginibacter limnophilus</name>
    <dbReference type="NCBI Taxonomy" id="1932778"/>
    <lineage>
        <taxon>Bacteria</taxon>
        <taxon>Pseudomonadati</taxon>
        <taxon>Bacteroidota</taxon>
        <taxon>Sphingobacteriia</taxon>
        <taxon>Sphingobacteriales</taxon>
        <taxon>Sphingobacteriaceae</taxon>
        <taxon>Mucilaginibacter</taxon>
    </lineage>
</organism>
<evidence type="ECO:0000256" key="1">
    <source>
        <dbReference type="SAM" id="SignalP"/>
    </source>
</evidence>
<accession>A0A3S3TIS1</accession>
<evidence type="ECO:0000313" key="3">
    <source>
        <dbReference type="Proteomes" id="UP000282759"/>
    </source>
</evidence>